<evidence type="ECO:0000259" key="1">
    <source>
        <dbReference type="Pfam" id="PF20254"/>
    </source>
</evidence>
<dbReference type="InterPro" id="IPR046540">
    <property type="entry name" value="DMFA2_C"/>
</dbReference>
<sequence length="169" mass="18413">MRSAPVGPLELLGVGYRTEAFDRSSYYRRLPACDNPRARFIFEGITESIIGEFGVLGGAAGLELDVAEQGLGTPRHALVVAASEGHSSSYMRGMSGSEFFTALWNDAPREPIRADMTFFETPAGGAVFSVGSIAWGSCLPHAHYANNVARISDNVLRRFRDPRPFQMPD</sequence>
<protein>
    <submittedName>
        <fullName evidence="2">Large subunit of N-N-dimethylformamidase</fullName>
    </submittedName>
</protein>
<organism evidence="2 3">
    <name type="scientific">Mesorhizobium plurifarium</name>
    <dbReference type="NCBI Taxonomy" id="69974"/>
    <lineage>
        <taxon>Bacteria</taxon>
        <taxon>Pseudomonadati</taxon>
        <taxon>Pseudomonadota</taxon>
        <taxon>Alphaproteobacteria</taxon>
        <taxon>Hyphomicrobiales</taxon>
        <taxon>Phyllobacteriaceae</taxon>
        <taxon>Mesorhizobium</taxon>
    </lineage>
</organism>
<evidence type="ECO:0000313" key="2">
    <source>
        <dbReference type="EMBL" id="CDX25063.1"/>
    </source>
</evidence>
<gene>
    <name evidence="2" type="ORF">MPL3356_490077</name>
</gene>
<accession>A0A090EBS4</accession>
<dbReference type="Proteomes" id="UP000045285">
    <property type="component" value="Unassembled WGS sequence"/>
</dbReference>
<proteinExistence type="predicted"/>
<dbReference type="AlphaFoldDB" id="A0A090EBS4"/>
<dbReference type="Pfam" id="PF20254">
    <property type="entry name" value="DMFA2_C"/>
    <property type="match status" value="1"/>
</dbReference>
<evidence type="ECO:0000313" key="3">
    <source>
        <dbReference type="Proteomes" id="UP000045285"/>
    </source>
</evidence>
<reference evidence="3" key="1">
    <citation type="submission" date="2014-08" db="EMBL/GenBank/DDBJ databases">
        <authorList>
            <person name="Moulin L."/>
        </authorList>
    </citation>
    <scope>NUCLEOTIDE SEQUENCE [LARGE SCALE GENOMIC DNA]</scope>
</reference>
<keyword evidence="3" id="KW-1185">Reference proteome</keyword>
<feature type="domain" description="N,N-dimethylformamidase beta subunit-like C-terminal" evidence="1">
    <location>
        <begin position="8"/>
        <end position="143"/>
    </location>
</feature>
<name>A0A090EBS4_MESPL</name>
<dbReference type="EMBL" id="CCMZ01000044">
    <property type="protein sequence ID" value="CDX25063.1"/>
    <property type="molecule type" value="Genomic_DNA"/>
</dbReference>